<name>A0A653CZ23_CALMS</name>
<proteinExistence type="predicted"/>
<dbReference type="EMBL" id="CAACVG010009386">
    <property type="protein sequence ID" value="VEN53097.1"/>
    <property type="molecule type" value="Genomic_DNA"/>
</dbReference>
<evidence type="ECO:0000313" key="3">
    <source>
        <dbReference type="Proteomes" id="UP000410492"/>
    </source>
</evidence>
<dbReference type="PANTHER" id="PTHR34153:SF2">
    <property type="entry name" value="SI:CH211-262H13.3-RELATED"/>
    <property type="match status" value="1"/>
</dbReference>
<organism evidence="2 3">
    <name type="scientific">Callosobruchus maculatus</name>
    <name type="common">Southern cowpea weevil</name>
    <name type="synonym">Pulse bruchid</name>
    <dbReference type="NCBI Taxonomy" id="64391"/>
    <lineage>
        <taxon>Eukaryota</taxon>
        <taxon>Metazoa</taxon>
        <taxon>Ecdysozoa</taxon>
        <taxon>Arthropoda</taxon>
        <taxon>Hexapoda</taxon>
        <taxon>Insecta</taxon>
        <taxon>Pterygota</taxon>
        <taxon>Neoptera</taxon>
        <taxon>Endopterygota</taxon>
        <taxon>Coleoptera</taxon>
        <taxon>Polyphaga</taxon>
        <taxon>Cucujiformia</taxon>
        <taxon>Chrysomeloidea</taxon>
        <taxon>Chrysomelidae</taxon>
        <taxon>Bruchinae</taxon>
        <taxon>Bruchini</taxon>
        <taxon>Callosobruchus</taxon>
    </lineage>
</organism>
<accession>A0A653CZ23</accession>
<dbReference type="AlphaFoldDB" id="A0A653CZ23"/>
<protein>
    <recommendedName>
        <fullName evidence="1">DUF4806 domain-containing protein</fullName>
    </recommendedName>
</protein>
<dbReference type="InterPro" id="IPR032071">
    <property type="entry name" value="DUF4806"/>
</dbReference>
<feature type="domain" description="DUF4806" evidence="1">
    <location>
        <begin position="154"/>
        <end position="228"/>
    </location>
</feature>
<keyword evidence="3" id="KW-1185">Reference proteome</keyword>
<gene>
    <name evidence="2" type="ORF">CALMAC_LOCUS13014</name>
</gene>
<dbReference type="OrthoDB" id="6077919at2759"/>
<reference evidence="2 3" key="1">
    <citation type="submission" date="2019-01" db="EMBL/GenBank/DDBJ databases">
        <authorList>
            <person name="Sayadi A."/>
        </authorList>
    </citation>
    <scope>NUCLEOTIDE SEQUENCE [LARGE SCALE GENOMIC DNA]</scope>
</reference>
<evidence type="ECO:0000259" key="1">
    <source>
        <dbReference type="Pfam" id="PF16064"/>
    </source>
</evidence>
<dbReference type="PANTHER" id="PTHR34153">
    <property type="entry name" value="SI:CH211-262H13.3-RELATED-RELATED"/>
    <property type="match status" value="1"/>
</dbReference>
<evidence type="ECO:0000313" key="2">
    <source>
        <dbReference type="EMBL" id="VEN53097.1"/>
    </source>
</evidence>
<dbReference type="Pfam" id="PF16064">
    <property type="entry name" value="DUF4806"/>
    <property type="match status" value="1"/>
</dbReference>
<sequence>MSWIIVKFLESDEVKVVPKSWYCEDKKMVKFPGYKPSKIIHAIKSQMTPQDCWKSFSVVLLRNGETFDSLHLASKKAQKACYTSDVSEVEEYQLNKRRPKKKFKKSVLTFLHRITKQISDLEKQLDSLSVQQCQHNFKGEVDQNKEEYENVYQQLPIESEEALRGIEKKLDDSQLSTYLVGCLQKIGGTNYKEATRRISKRVISDKVAVHYSLKGHKSKQPFMNLKICALIIEAVQSCIKDTVSSKEIELALGVYLAKASERLKKNTEGIMLEDDVQ</sequence>
<dbReference type="Proteomes" id="UP000410492">
    <property type="component" value="Unassembled WGS sequence"/>
</dbReference>